<proteinExistence type="predicted"/>
<reference evidence="2" key="1">
    <citation type="submission" date="2020-05" db="EMBL/GenBank/DDBJ databases">
        <authorList>
            <person name="Chiriac C."/>
            <person name="Salcher M."/>
            <person name="Ghai R."/>
            <person name="Kavagutti S V."/>
        </authorList>
    </citation>
    <scope>NUCLEOTIDE SEQUENCE</scope>
</reference>
<name>A0A6J7N1N8_9ZZZZ</name>
<dbReference type="AlphaFoldDB" id="A0A6J7N1N8"/>
<dbReference type="EMBL" id="CAFAAC010000015">
    <property type="protein sequence ID" value="CAB4782736.1"/>
    <property type="molecule type" value="Genomic_DNA"/>
</dbReference>
<dbReference type="EMBL" id="CAFBOP010000029">
    <property type="protein sequence ID" value="CAB4986977.1"/>
    <property type="molecule type" value="Genomic_DNA"/>
</dbReference>
<evidence type="ECO:0000313" key="1">
    <source>
        <dbReference type="EMBL" id="CAB4782736.1"/>
    </source>
</evidence>
<protein>
    <submittedName>
        <fullName evidence="2">Unannotated protein</fullName>
    </submittedName>
</protein>
<dbReference type="SUPFAM" id="SSF53955">
    <property type="entry name" value="Lysozyme-like"/>
    <property type="match status" value="1"/>
</dbReference>
<accession>A0A6J7N1N8</accession>
<sequence length="200" mass="22479">MATSIRRLFTWTTSAWISVVALLFIAFVQPSAYGLEFPATTHVSVADAFDLTVTPSQTSQSEFFSATPATEPTAIDQSISSNELAMVSLVSKSVELARTPMGAKTVAKELMSNLYGWNTYQFTCLQTLWTRESHWNYKAHNKRSGAHGIPQALPAVKMEIIATDWRTNPMTQIQWGLHYIDLRYSTPCNALAKFKRSHYY</sequence>
<dbReference type="EMBL" id="CAFBPP010000019">
    <property type="protein sequence ID" value="CAB5016781.1"/>
    <property type="molecule type" value="Genomic_DNA"/>
</dbReference>
<organism evidence="2">
    <name type="scientific">freshwater metagenome</name>
    <dbReference type="NCBI Taxonomy" id="449393"/>
    <lineage>
        <taxon>unclassified sequences</taxon>
        <taxon>metagenomes</taxon>
        <taxon>ecological metagenomes</taxon>
    </lineage>
</organism>
<evidence type="ECO:0000313" key="3">
    <source>
        <dbReference type="EMBL" id="CAB5016781.1"/>
    </source>
</evidence>
<evidence type="ECO:0000313" key="2">
    <source>
        <dbReference type="EMBL" id="CAB4986977.1"/>
    </source>
</evidence>
<gene>
    <name evidence="1" type="ORF">UFOPK2967_00410</name>
    <name evidence="2" type="ORF">UFOPK3984_00782</name>
    <name evidence="3" type="ORF">UFOPK4114_00610</name>
</gene>
<dbReference type="InterPro" id="IPR023346">
    <property type="entry name" value="Lysozyme-like_dom_sf"/>
</dbReference>